<reference evidence="1" key="1">
    <citation type="submission" date="2021-05" db="EMBL/GenBank/DDBJ databases">
        <authorList>
            <person name="Pan Q."/>
            <person name="Jouanno E."/>
            <person name="Zahm M."/>
            <person name="Klopp C."/>
            <person name="Cabau C."/>
            <person name="Louis A."/>
            <person name="Berthelot C."/>
            <person name="Parey E."/>
            <person name="Roest Crollius H."/>
            <person name="Montfort J."/>
            <person name="Robinson-Rechavi M."/>
            <person name="Bouchez O."/>
            <person name="Lampietro C."/>
            <person name="Lopez Roques C."/>
            <person name="Donnadieu C."/>
            <person name="Postlethwait J."/>
            <person name="Bobe J."/>
            <person name="Dillon D."/>
            <person name="Chandos A."/>
            <person name="von Hippel F."/>
            <person name="Guiguen Y."/>
        </authorList>
    </citation>
    <scope>NUCLEOTIDE SEQUENCE</scope>
    <source>
        <strain evidence="1">YG-Jan2019</strain>
    </source>
</reference>
<protein>
    <submittedName>
        <fullName evidence="1">Uncharacterized protein</fullName>
    </submittedName>
</protein>
<sequence>MNEWGVALLEVMQECCLSQKTAHDVPQGKTLDKSCHGLPACGTTQLHRDMKAKSCGNQEPCRRWNSRTSLILSTPLVTCCCSIILPWAGIAGSGTSADMLGQLLLPPGVELLEDPTHSLAQTGKHGAPRPVPLLLAWAVLLGRAPGPCSWAVLLGRAPNGLGGSPPYSVAANH</sequence>
<organism evidence="1 2">
    <name type="scientific">Dallia pectoralis</name>
    <name type="common">Alaska blackfish</name>
    <dbReference type="NCBI Taxonomy" id="75939"/>
    <lineage>
        <taxon>Eukaryota</taxon>
        <taxon>Metazoa</taxon>
        <taxon>Chordata</taxon>
        <taxon>Craniata</taxon>
        <taxon>Vertebrata</taxon>
        <taxon>Euteleostomi</taxon>
        <taxon>Actinopterygii</taxon>
        <taxon>Neopterygii</taxon>
        <taxon>Teleostei</taxon>
        <taxon>Protacanthopterygii</taxon>
        <taxon>Esociformes</taxon>
        <taxon>Umbridae</taxon>
        <taxon>Dallia</taxon>
    </lineage>
</organism>
<evidence type="ECO:0000313" key="1">
    <source>
        <dbReference type="EMBL" id="KAJ8012459.1"/>
    </source>
</evidence>
<proteinExistence type="predicted"/>
<comment type="caution">
    <text evidence="1">The sequence shown here is derived from an EMBL/GenBank/DDBJ whole genome shotgun (WGS) entry which is preliminary data.</text>
</comment>
<evidence type="ECO:0000313" key="2">
    <source>
        <dbReference type="Proteomes" id="UP001157502"/>
    </source>
</evidence>
<dbReference type="EMBL" id="CM055731">
    <property type="protein sequence ID" value="KAJ8012459.1"/>
    <property type="molecule type" value="Genomic_DNA"/>
</dbReference>
<accession>A0ACC2H915</accession>
<dbReference type="Proteomes" id="UP001157502">
    <property type="component" value="Chromosome 4"/>
</dbReference>
<gene>
    <name evidence="1" type="ORF">DPEC_G00043010</name>
</gene>
<keyword evidence="2" id="KW-1185">Reference proteome</keyword>
<name>A0ACC2H915_DALPE</name>